<dbReference type="GO" id="GO:0016226">
    <property type="term" value="P:iron-sulfur cluster assembly"/>
    <property type="evidence" value="ECO:0007669"/>
    <property type="project" value="InterPro"/>
</dbReference>
<reference evidence="7 8" key="1">
    <citation type="submission" date="2016-07" db="EMBL/GenBank/DDBJ databases">
        <title>Pervasive Adenine N6-methylation of Active Genes in Fungi.</title>
        <authorList>
            <consortium name="DOE Joint Genome Institute"/>
            <person name="Mondo S.J."/>
            <person name="Dannebaum R.O."/>
            <person name="Kuo R.C."/>
            <person name="Labutti K."/>
            <person name="Haridas S."/>
            <person name="Kuo A."/>
            <person name="Salamov A."/>
            <person name="Ahrendt S.R."/>
            <person name="Lipzen A."/>
            <person name="Sullivan W."/>
            <person name="Andreopoulos W.B."/>
            <person name="Clum A."/>
            <person name="Lindquist E."/>
            <person name="Daum C."/>
            <person name="Ramamoorthy G.K."/>
            <person name="Gryganskyi A."/>
            <person name="Culley D."/>
            <person name="Magnuson J.K."/>
            <person name="James T.Y."/>
            <person name="O'Malley M.A."/>
            <person name="Stajich J.E."/>
            <person name="Spatafora J.W."/>
            <person name="Visel A."/>
            <person name="Grigoriev I.V."/>
        </authorList>
    </citation>
    <scope>NUCLEOTIDE SEQUENCE [LARGE SCALE GENOMIC DNA]</scope>
    <source>
        <strain evidence="7 8">JEL800</strain>
    </source>
</reference>
<keyword evidence="3" id="KW-0479">Metal-binding</keyword>
<evidence type="ECO:0000313" key="7">
    <source>
        <dbReference type="EMBL" id="ORY25103.1"/>
    </source>
</evidence>
<organism evidence="7 8">
    <name type="scientific">Rhizoclosmatium globosum</name>
    <dbReference type="NCBI Taxonomy" id="329046"/>
    <lineage>
        <taxon>Eukaryota</taxon>
        <taxon>Fungi</taxon>
        <taxon>Fungi incertae sedis</taxon>
        <taxon>Chytridiomycota</taxon>
        <taxon>Chytridiomycota incertae sedis</taxon>
        <taxon>Chytridiomycetes</taxon>
        <taxon>Chytridiales</taxon>
        <taxon>Chytriomycetaceae</taxon>
        <taxon>Rhizoclosmatium</taxon>
    </lineage>
</organism>
<dbReference type="NCBIfam" id="TIGR00049">
    <property type="entry name" value="iron-sulfur cluster assembly accessory protein"/>
    <property type="match status" value="1"/>
</dbReference>
<dbReference type="InterPro" id="IPR016092">
    <property type="entry name" value="ATAP"/>
</dbReference>
<dbReference type="SUPFAM" id="SSF89360">
    <property type="entry name" value="HesB-like domain"/>
    <property type="match status" value="1"/>
</dbReference>
<dbReference type="GO" id="GO:0005506">
    <property type="term" value="F:iron ion binding"/>
    <property type="evidence" value="ECO:0007669"/>
    <property type="project" value="TreeGrafter"/>
</dbReference>
<feature type="domain" description="Core" evidence="6">
    <location>
        <begin position="18"/>
        <end position="121"/>
    </location>
</feature>
<evidence type="ECO:0000256" key="5">
    <source>
        <dbReference type="ARBA" id="ARBA00023128"/>
    </source>
</evidence>
<evidence type="ECO:0000256" key="2">
    <source>
        <dbReference type="ARBA" id="ARBA00006718"/>
    </source>
</evidence>
<sequence length="127" mass="13453">MAPLMNRSFTTANTPGIVHIADSAAKRINSINAKAASNPPQAFRITVDSGGCHGYQYVMGLTKEINPAEDVVFEKDGAKVVVDKVSLDLCTGSTLEFVEELIGSSFQVVGNPKAETSCGCKISFNVN</sequence>
<dbReference type="STRING" id="329046.A0A1Y2ARB7"/>
<dbReference type="Proteomes" id="UP000193642">
    <property type="component" value="Unassembled WGS sequence"/>
</dbReference>
<dbReference type="GO" id="GO:0051539">
    <property type="term" value="F:4 iron, 4 sulfur cluster binding"/>
    <property type="evidence" value="ECO:0007669"/>
    <property type="project" value="TreeGrafter"/>
</dbReference>
<protein>
    <submittedName>
        <fullName evidence="7">Iron-sulfur cluster assembly accessory protein</fullName>
    </submittedName>
</protein>
<evidence type="ECO:0000259" key="6">
    <source>
        <dbReference type="Pfam" id="PF01521"/>
    </source>
</evidence>
<evidence type="ECO:0000256" key="4">
    <source>
        <dbReference type="ARBA" id="ARBA00023004"/>
    </source>
</evidence>
<dbReference type="PANTHER" id="PTHR43011:SF1">
    <property type="entry name" value="IRON-SULFUR CLUSTER ASSEMBLY 2 HOMOLOG, MITOCHONDRIAL"/>
    <property type="match status" value="1"/>
</dbReference>
<accession>A0A1Y2ARB7</accession>
<dbReference type="InterPro" id="IPR035903">
    <property type="entry name" value="HesB-like_dom_sf"/>
</dbReference>
<dbReference type="OrthoDB" id="1938621at2759"/>
<gene>
    <name evidence="7" type="ORF">BCR33DRAFT_727159</name>
</gene>
<dbReference type="GO" id="GO:0120510">
    <property type="term" value="C:mitochondrial [4Fe-4S] assembly complex"/>
    <property type="evidence" value="ECO:0007669"/>
    <property type="project" value="UniProtKB-ARBA"/>
</dbReference>
<dbReference type="EMBL" id="MCGO01000134">
    <property type="protein sequence ID" value="ORY25103.1"/>
    <property type="molecule type" value="Genomic_DNA"/>
</dbReference>
<keyword evidence="4" id="KW-0408">Iron</keyword>
<dbReference type="FunFam" id="2.60.300.12:FF:000006">
    <property type="entry name" value="Iron-sulfur cluster assembly 2 mitochondrial"/>
    <property type="match status" value="1"/>
</dbReference>
<evidence type="ECO:0000256" key="3">
    <source>
        <dbReference type="ARBA" id="ARBA00022723"/>
    </source>
</evidence>
<dbReference type="PANTHER" id="PTHR43011">
    <property type="entry name" value="IRON-SULFUR CLUSTER ASSEMBLY 2 HOMOLOG, MITOCHONDRIAL"/>
    <property type="match status" value="1"/>
</dbReference>
<evidence type="ECO:0000313" key="8">
    <source>
        <dbReference type="Proteomes" id="UP000193642"/>
    </source>
</evidence>
<keyword evidence="8" id="KW-1185">Reference proteome</keyword>
<evidence type="ECO:0000256" key="1">
    <source>
        <dbReference type="ARBA" id="ARBA00004173"/>
    </source>
</evidence>
<comment type="subcellular location">
    <subcellularLocation>
        <location evidence="1">Mitochondrion</location>
    </subcellularLocation>
</comment>
<comment type="caution">
    <text evidence="7">The sequence shown here is derived from an EMBL/GenBank/DDBJ whole genome shotgun (WGS) entry which is preliminary data.</text>
</comment>
<dbReference type="InterPro" id="IPR000361">
    <property type="entry name" value="ATAP_core_dom"/>
</dbReference>
<dbReference type="Gene3D" id="2.60.300.12">
    <property type="entry name" value="HesB-like domain"/>
    <property type="match status" value="1"/>
</dbReference>
<dbReference type="AlphaFoldDB" id="A0A1Y2ARB7"/>
<proteinExistence type="inferred from homology"/>
<keyword evidence="5" id="KW-0496">Mitochondrion</keyword>
<dbReference type="GO" id="GO:0051537">
    <property type="term" value="F:2 iron, 2 sulfur cluster binding"/>
    <property type="evidence" value="ECO:0007669"/>
    <property type="project" value="TreeGrafter"/>
</dbReference>
<dbReference type="Pfam" id="PF01521">
    <property type="entry name" value="Fe-S_biosyn"/>
    <property type="match status" value="1"/>
</dbReference>
<name>A0A1Y2ARB7_9FUNG</name>
<comment type="similarity">
    <text evidence="2">Belongs to the HesB/IscA family.</text>
</comment>